<dbReference type="AlphaFoldDB" id="A0A0G8ARY3"/>
<dbReference type="Proteomes" id="UP000035037">
    <property type="component" value="Unassembled WGS sequence"/>
</dbReference>
<dbReference type="STRING" id="431041.FLM9_86"/>
<organism evidence="3 4">
    <name type="scientific">Candidatus Synechococcus spongiarum 15L</name>
    <dbReference type="NCBI Taxonomy" id="1608419"/>
    <lineage>
        <taxon>Bacteria</taxon>
        <taxon>Bacillati</taxon>
        <taxon>Cyanobacteriota</taxon>
        <taxon>Cyanophyceae</taxon>
        <taxon>Synechococcales</taxon>
        <taxon>Synechococcaceae</taxon>
        <taxon>Synechococcus</taxon>
    </lineage>
</organism>
<evidence type="ECO:0000313" key="3">
    <source>
        <dbReference type="EMBL" id="KKZ10110.1"/>
    </source>
</evidence>
<dbReference type="PATRIC" id="fig|1608419.3.peg.1234"/>
<dbReference type="InterPro" id="IPR036104">
    <property type="entry name" value="BFN_sf"/>
</dbReference>
<feature type="compositionally biased region" description="Acidic residues" evidence="1">
    <location>
        <begin position="182"/>
        <end position="199"/>
    </location>
</feature>
<evidence type="ECO:0000313" key="4">
    <source>
        <dbReference type="Proteomes" id="UP000035037"/>
    </source>
</evidence>
<dbReference type="SUPFAM" id="SSF103256">
    <property type="entry name" value="Hypothetical protein TM0160"/>
    <property type="match status" value="1"/>
</dbReference>
<dbReference type="Gene3D" id="3.10.690.10">
    <property type="entry name" value="Bifunctional nuclease domain"/>
    <property type="match status" value="1"/>
</dbReference>
<evidence type="ECO:0000259" key="2">
    <source>
        <dbReference type="PROSITE" id="PS51658"/>
    </source>
</evidence>
<gene>
    <name evidence="3" type="ORF">TQ37_09635</name>
</gene>
<comment type="caution">
    <text evidence="3">The sequence shown here is derived from an EMBL/GenBank/DDBJ whole genome shotgun (WGS) entry which is preliminary data.</text>
</comment>
<dbReference type="PROSITE" id="PS51658">
    <property type="entry name" value="BFN"/>
    <property type="match status" value="1"/>
</dbReference>
<proteinExistence type="predicted"/>
<reference evidence="3 4" key="2">
    <citation type="submission" date="2015-05" db="EMBL/GenBank/DDBJ databases">
        <title>Lifestyle Evolution in Cyanobacterial Symbionts of Sponges.</title>
        <authorList>
            <person name="Burgsdorf I."/>
            <person name="Slaby B.M."/>
            <person name="Handley K.M."/>
            <person name="Haber M."/>
            <person name="Blom J."/>
            <person name="Marshall C.W."/>
            <person name="Gilbert J.A."/>
            <person name="Hentschel U."/>
            <person name="Steindler L."/>
        </authorList>
    </citation>
    <scope>NUCLEOTIDE SEQUENCE [LARGE SCALE GENOMIC DNA]</scope>
    <source>
        <strain evidence="3">15L</strain>
    </source>
</reference>
<name>A0A0G8ARY3_9SYNE</name>
<dbReference type="GO" id="GO:0004518">
    <property type="term" value="F:nuclease activity"/>
    <property type="evidence" value="ECO:0007669"/>
    <property type="project" value="InterPro"/>
</dbReference>
<feature type="region of interest" description="Disordered" evidence="1">
    <location>
        <begin position="159"/>
        <end position="199"/>
    </location>
</feature>
<sequence length="199" mass="21860">MVEMGITGIALDVTSHQPIVLLGDPDGRRQVPIWVDKVQAHSIIFGLKGLHPERPMTHDLMLNLLQVAELEFDRIIISSIQDSTFHAELRLRRRDKTVVSLDCRPSDAIALAVRSKASIWMVEEVVSDASIPVDAEADAMDTEAFRKAIAEISPAELIRRSGVHLDPPAPSSDRPPRQATDNGDDPNPEESEESSDSGN</sequence>
<accession>A0A0G8ARY3</accession>
<feature type="domain" description="BFN" evidence="2">
    <location>
        <begin position="1"/>
        <end position="133"/>
    </location>
</feature>
<dbReference type="PANTHER" id="PTHR15160:SF1">
    <property type="entry name" value="VON HIPPEL-LINDAU DISEASE TUMOR SUPPRESSOR"/>
    <property type="match status" value="1"/>
</dbReference>
<evidence type="ECO:0000256" key="1">
    <source>
        <dbReference type="SAM" id="MobiDB-lite"/>
    </source>
</evidence>
<dbReference type="PANTHER" id="PTHR15160">
    <property type="entry name" value="VON HIPPEL-LINDAU PROTEIN"/>
    <property type="match status" value="1"/>
</dbReference>
<protein>
    <recommendedName>
        <fullName evidence="2">BFN domain-containing protein</fullName>
    </recommendedName>
</protein>
<dbReference type="Pfam" id="PF02577">
    <property type="entry name" value="BFN_dom"/>
    <property type="match status" value="1"/>
</dbReference>
<reference evidence="3 4" key="1">
    <citation type="submission" date="2015-02" db="EMBL/GenBank/DDBJ databases">
        <authorList>
            <person name="Slaby B."/>
            <person name="Hentschel U."/>
        </authorList>
    </citation>
    <scope>NUCLEOTIDE SEQUENCE [LARGE SCALE GENOMIC DNA]</scope>
    <source>
        <strain evidence="3">15L</strain>
    </source>
</reference>
<dbReference type="EMBL" id="JYFQ01000205">
    <property type="protein sequence ID" value="KKZ10110.1"/>
    <property type="molecule type" value="Genomic_DNA"/>
</dbReference>
<dbReference type="InterPro" id="IPR003729">
    <property type="entry name" value="Bi_nuclease_dom"/>
</dbReference>